<dbReference type="Pfam" id="PF01512">
    <property type="entry name" value="Complex1_51K"/>
    <property type="match status" value="1"/>
</dbReference>
<dbReference type="InterPro" id="IPR010208">
    <property type="entry name" value="Ion_transpt_RnfC/RsxC"/>
</dbReference>
<reference evidence="11" key="1">
    <citation type="submission" date="2016-09" db="EMBL/GenBank/DDBJ databases">
        <authorList>
            <person name="Gulvik C.A."/>
        </authorList>
    </citation>
    <scope>NUCLEOTIDE SEQUENCE [LARGE SCALE GENOMIC DNA]</scope>
    <source>
        <strain evidence="11">LMG 8895</strain>
    </source>
</reference>
<dbReference type="Pfam" id="PF13375">
    <property type="entry name" value="RnfC_N"/>
    <property type="match status" value="1"/>
</dbReference>
<dbReference type="SUPFAM" id="SSF142019">
    <property type="entry name" value="Nqo1 FMN-binding domain-like"/>
    <property type="match status" value="1"/>
</dbReference>
<evidence type="ECO:0000256" key="4">
    <source>
        <dbReference type="ARBA" id="ARBA00022737"/>
    </source>
</evidence>
<dbReference type="NCBIfam" id="TIGR04481">
    <property type="entry name" value="PR_assoc_PrdC"/>
    <property type="match status" value="1"/>
</dbReference>
<keyword evidence="6" id="KW-0408">Iron</keyword>
<dbReference type="InterPro" id="IPR037225">
    <property type="entry name" value="Nuo51_FMN-bd_sf"/>
</dbReference>
<dbReference type="GO" id="GO:0009055">
    <property type="term" value="F:electron transfer activity"/>
    <property type="evidence" value="ECO:0007669"/>
    <property type="project" value="InterPro"/>
</dbReference>
<dbReference type="PANTHER" id="PTHR43034:SF2">
    <property type="entry name" value="ION-TRANSLOCATING OXIDOREDUCTASE COMPLEX SUBUNIT C"/>
    <property type="match status" value="1"/>
</dbReference>
<accession>A0A1E5GCS0</accession>
<dbReference type="GO" id="GO:0046872">
    <property type="term" value="F:metal ion binding"/>
    <property type="evidence" value="ECO:0007669"/>
    <property type="project" value="UniProtKB-KW"/>
</dbReference>
<keyword evidence="2" id="KW-0004">4Fe-4S</keyword>
<evidence type="ECO:0000256" key="1">
    <source>
        <dbReference type="ARBA" id="ARBA00022448"/>
    </source>
</evidence>
<proteinExistence type="predicted"/>
<evidence type="ECO:0000256" key="3">
    <source>
        <dbReference type="ARBA" id="ARBA00022723"/>
    </source>
</evidence>
<dbReference type="InterPro" id="IPR026902">
    <property type="entry name" value="RnfC_N"/>
</dbReference>
<dbReference type="GO" id="GO:0016020">
    <property type="term" value="C:membrane"/>
    <property type="evidence" value="ECO:0007669"/>
    <property type="project" value="InterPro"/>
</dbReference>
<evidence type="ECO:0000259" key="9">
    <source>
        <dbReference type="Pfam" id="PF13375"/>
    </source>
</evidence>
<dbReference type="SUPFAM" id="SSF142984">
    <property type="entry name" value="Nqo1 middle domain-like"/>
    <property type="match status" value="1"/>
</dbReference>
<keyword evidence="4" id="KW-0677">Repeat</keyword>
<dbReference type="EMBL" id="MIJY01000043">
    <property type="protein sequence ID" value="OEG10479.1"/>
    <property type="molecule type" value="Genomic_DNA"/>
</dbReference>
<dbReference type="Proteomes" id="UP000095094">
    <property type="component" value="Unassembled WGS sequence"/>
</dbReference>
<evidence type="ECO:0000256" key="7">
    <source>
        <dbReference type="ARBA" id="ARBA00023014"/>
    </source>
</evidence>
<name>A0A1E5GCS0_9ENTE</name>
<evidence type="ECO:0000256" key="6">
    <source>
        <dbReference type="ARBA" id="ARBA00023004"/>
    </source>
</evidence>
<evidence type="ECO:0000313" key="10">
    <source>
        <dbReference type="EMBL" id="OEG10479.1"/>
    </source>
</evidence>
<feature type="domain" description="RnfC Barrel sandwich hybrid" evidence="9">
    <location>
        <begin position="4"/>
        <end position="59"/>
    </location>
</feature>
<dbReference type="PANTHER" id="PTHR43034">
    <property type="entry name" value="ION-TRANSLOCATING OXIDOREDUCTASE COMPLEX SUBUNIT C"/>
    <property type="match status" value="1"/>
</dbReference>
<comment type="caution">
    <text evidence="10">The sequence shown here is derived from an EMBL/GenBank/DDBJ whole genome shotgun (WGS) entry which is preliminary data.</text>
</comment>
<keyword evidence="11" id="KW-1185">Reference proteome</keyword>
<keyword evidence="3" id="KW-0479">Metal-binding</keyword>
<evidence type="ECO:0000256" key="5">
    <source>
        <dbReference type="ARBA" id="ARBA00022982"/>
    </source>
</evidence>
<evidence type="ECO:0000259" key="8">
    <source>
        <dbReference type="Pfam" id="PF01512"/>
    </source>
</evidence>
<dbReference type="PATRIC" id="fig|332950.4.peg.770"/>
<gene>
    <name evidence="10" type="ORF">BCR25_08345</name>
</gene>
<dbReference type="InterPro" id="IPR011538">
    <property type="entry name" value="Nuo51_FMN-bd"/>
</dbReference>
<dbReference type="OrthoDB" id="9767754at2"/>
<sequence length="390" mass="41742">MTNFQIPLKQHVGAPCNPVIAIGDYVEKGQLIANPAGLGANIHASVSGEIIAITETAIEIQLAEVQPDTFVPIAEQTDHLAMIEEAGVVGAGGAGFPTYVKLSTKIIGGYLIANAAECEPLLAHNIKQIEENAEQLVRGLKYMIELTEAKKAYFAIKTKYRTAMFALGKAVKNEPLIEVKYLPDMYPAGDERVIIRELLGITLKPGQLPIEANAIVSNVETIKHVAEAIELRKPCIEKDVTVSGRVQQGSHVFENVPIGTPVKLLIDAAGGYVEPHGEIVIGGPFTGSSGEEATPVNKTTGGVLVSMPFPQENRKIGILICECGGGKARLEEIAHNMGAEVVSEQQCKRMVEVNGRYRCDLPGVCPGQAEKVMQMKKDGAEVVLTGTCQD</sequence>
<dbReference type="InterPro" id="IPR031001">
    <property type="entry name" value="PR_assoc_PrdC"/>
</dbReference>
<protein>
    <submittedName>
        <fullName evidence="10">Proline reductase-associated electron transfer protein PrdC</fullName>
    </submittedName>
</protein>
<evidence type="ECO:0000313" key="11">
    <source>
        <dbReference type="Proteomes" id="UP000095094"/>
    </source>
</evidence>
<keyword evidence="1" id="KW-0813">Transport</keyword>
<feature type="domain" description="NADH-ubiquinone oxidoreductase 51kDa subunit FMN-binding" evidence="8">
    <location>
        <begin position="83"/>
        <end position="226"/>
    </location>
</feature>
<keyword evidence="7" id="KW-0411">Iron-sulfur</keyword>
<dbReference type="Gene3D" id="3.40.50.11540">
    <property type="entry name" value="NADH-ubiquinone oxidoreductase 51kDa subunit"/>
    <property type="match status" value="1"/>
</dbReference>
<dbReference type="AlphaFoldDB" id="A0A1E5GCS0"/>
<evidence type="ECO:0000256" key="2">
    <source>
        <dbReference type="ARBA" id="ARBA00022485"/>
    </source>
</evidence>
<dbReference type="GO" id="GO:0051539">
    <property type="term" value="F:4 iron, 4 sulfur cluster binding"/>
    <property type="evidence" value="ECO:0007669"/>
    <property type="project" value="UniProtKB-KW"/>
</dbReference>
<keyword evidence="5" id="KW-0249">Electron transport</keyword>
<organism evidence="10 11">
    <name type="scientific">Enterococcus termitis</name>
    <dbReference type="NCBI Taxonomy" id="332950"/>
    <lineage>
        <taxon>Bacteria</taxon>
        <taxon>Bacillati</taxon>
        <taxon>Bacillota</taxon>
        <taxon>Bacilli</taxon>
        <taxon>Lactobacillales</taxon>
        <taxon>Enterococcaceae</taxon>
        <taxon>Enterococcus</taxon>
    </lineage>
</organism>